<reference evidence="1" key="1">
    <citation type="submission" date="2020-10" db="EMBL/GenBank/DDBJ databases">
        <authorList>
            <person name="Gilroy R."/>
        </authorList>
    </citation>
    <scope>NUCLEOTIDE SEQUENCE</scope>
    <source>
        <strain evidence="1">11167</strain>
    </source>
</reference>
<evidence type="ECO:0000313" key="2">
    <source>
        <dbReference type="Proteomes" id="UP000823633"/>
    </source>
</evidence>
<dbReference type="Proteomes" id="UP000823633">
    <property type="component" value="Unassembled WGS sequence"/>
</dbReference>
<name>A0A9D9EAU8_9SPIR</name>
<evidence type="ECO:0000313" key="1">
    <source>
        <dbReference type="EMBL" id="MBO8443075.1"/>
    </source>
</evidence>
<proteinExistence type="predicted"/>
<sequence>MNIRELEILLFDAFSASLKRLCADDYLLFSTQKKKGPITHRIAMYLEQELANPAMLCDTQFQIRSEKECFTPDIVVHNRMGEEYMALFWQDGYLSAHERENARDFHKEKRCFTLAFSLLPDKDYFLIYRFAENYTDYLHISRDDFSETVLKRCGVDEDIFDDQLRFKLVRRRGKKASAAEDAPLSE</sequence>
<reference evidence="1" key="2">
    <citation type="journal article" date="2021" name="PeerJ">
        <title>Extensive microbial diversity within the chicken gut microbiome revealed by metagenomics and culture.</title>
        <authorList>
            <person name="Gilroy R."/>
            <person name="Ravi A."/>
            <person name="Getino M."/>
            <person name="Pursley I."/>
            <person name="Horton D.L."/>
            <person name="Alikhan N.F."/>
            <person name="Baker D."/>
            <person name="Gharbi K."/>
            <person name="Hall N."/>
            <person name="Watson M."/>
            <person name="Adriaenssens E.M."/>
            <person name="Foster-Nyarko E."/>
            <person name="Jarju S."/>
            <person name="Secka A."/>
            <person name="Antonio M."/>
            <person name="Oren A."/>
            <person name="Chaudhuri R.R."/>
            <person name="La Ragione R."/>
            <person name="Hildebrand F."/>
            <person name="Pallen M.J."/>
        </authorList>
    </citation>
    <scope>NUCLEOTIDE SEQUENCE</scope>
    <source>
        <strain evidence="1">11167</strain>
    </source>
</reference>
<gene>
    <name evidence="1" type="ORF">IAC42_04875</name>
</gene>
<organism evidence="1 2">
    <name type="scientific">Candidatus Aphodenecus pullistercoris</name>
    <dbReference type="NCBI Taxonomy" id="2840669"/>
    <lineage>
        <taxon>Bacteria</taxon>
        <taxon>Pseudomonadati</taxon>
        <taxon>Spirochaetota</taxon>
        <taxon>Spirochaetia</taxon>
        <taxon>Spirochaetales</taxon>
        <taxon>Candidatus Aphodenecus</taxon>
    </lineage>
</organism>
<protein>
    <submittedName>
        <fullName evidence="1">Uncharacterized protein</fullName>
    </submittedName>
</protein>
<comment type="caution">
    <text evidence="1">The sequence shown here is derived from an EMBL/GenBank/DDBJ whole genome shotgun (WGS) entry which is preliminary data.</text>
</comment>
<dbReference type="AlphaFoldDB" id="A0A9D9EAU8"/>
<dbReference type="EMBL" id="JADIMU010000030">
    <property type="protein sequence ID" value="MBO8443075.1"/>
    <property type="molecule type" value="Genomic_DNA"/>
</dbReference>
<accession>A0A9D9EAU8</accession>